<keyword evidence="2" id="KW-1185">Reference proteome</keyword>
<evidence type="ECO:0000313" key="2">
    <source>
        <dbReference type="Proteomes" id="UP000663421"/>
    </source>
</evidence>
<dbReference type="Proteomes" id="UP000663421">
    <property type="component" value="Chromosome"/>
</dbReference>
<evidence type="ECO:0000313" key="1">
    <source>
        <dbReference type="EMBL" id="QPI56353.1"/>
    </source>
</evidence>
<reference evidence="1 2" key="1">
    <citation type="submission" date="2020-11" db="EMBL/GenBank/DDBJ databases">
        <title>Complete genome sequence unveiled secondary metabolic potentials in Streptomyces solisilvae HNM0141.</title>
        <authorList>
            <person name="Huang X."/>
        </authorList>
    </citation>
    <scope>NUCLEOTIDE SEQUENCE [LARGE SCALE GENOMIC DNA]</scope>
    <source>
        <strain evidence="1 2">HNM0141</strain>
    </source>
</reference>
<dbReference type="EMBL" id="CP065050">
    <property type="protein sequence ID" value="QPI56353.1"/>
    <property type="molecule type" value="Genomic_DNA"/>
</dbReference>
<dbReference type="Gene3D" id="2.60.120.260">
    <property type="entry name" value="Galactose-binding domain-like"/>
    <property type="match status" value="3"/>
</dbReference>
<sequence>MAISGNLLPANAESIETDASGWAGLVNAANLVRTGGGALGSFCLAWTATVSGDSQIGIASRVAVTPGVEYWSCATVFPPGAGAQSRLEIRWYNAGGTVISTTQGPLIAAPAGTWHQVAAVGTAPANTATALVVVRVTATANSQPWYMDRAFLGLTTGVSGNLLNWNAESIEIDRSGWGASTNCVLSVSLSSFTWYQSMLLTASAAGDCLARSALGEAPTVTPGVEYAAFAQVSPGTSGLSFAIQIRWRDASGNEIQTDTGTRTLASGQWTRCTVAAVAPAGAVTARIGLAPTATAAGQQWGIDRIVFAPTSALMTAGSLLTYNTSEFELDVSGWTVTGGTSVQASDAVLSGGYSMKMTASGGDLVAALATPVSVTPGMGYQFIPCLFSNVSRIYQTKVEWLDAANTVIRTRWQPWNGHAGGAWMAGSMGDLAPAGAAFARLSVVVPDATAGDLWYLDNVGWKLGGLTALATPAGGGGVSITIRGLTTGGPTWKWRLDRIQAGRSTPVRGWAGDLVDQPATGDVAVAVDYEAPLGVPLQWRVRSATTGASISYLSDPLTLAGEVTDAWLTDVSLPARSVAATVGTPLPDWQRSARQGVYNVRGRQAPIVISDVRASRTGTLTLVTESEEERDALWWVLETGNTLLIKWPLTFTEPDMYVQVADVTEAHITAVAEHSDRTWTLALTEVDRPLGGIIGSPDRTWQTVKDSGSDWNSALYGATTWLDVYTGVVGS</sequence>
<evidence type="ECO:0008006" key="3">
    <source>
        <dbReference type="Google" id="ProtNLM"/>
    </source>
</evidence>
<proteinExistence type="predicted"/>
<name>A0ABX6W4G5_STRMQ</name>
<gene>
    <name evidence="1" type="ORF">I1A49_16640</name>
</gene>
<accession>A0ABX6W4G5</accession>
<protein>
    <recommendedName>
        <fullName evidence="3">CBM-cenC domain-containing protein</fullName>
    </recommendedName>
</protein>
<organism evidence="1 2">
    <name type="scientific">Streptomyces malaysiensis</name>
    <dbReference type="NCBI Taxonomy" id="92644"/>
    <lineage>
        <taxon>Bacteria</taxon>
        <taxon>Bacillati</taxon>
        <taxon>Actinomycetota</taxon>
        <taxon>Actinomycetes</taxon>
        <taxon>Kitasatosporales</taxon>
        <taxon>Streptomycetaceae</taxon>
        <taxon>Streptomyces</taxon>
        <taxon>Streptomyces violaceusniger group</taxon>
    </lineage>
</organism>